<protein>
    <submittedName>
        <fullName evidence="1">Uncharacterized protein</fullName>
    </submittedName>
</protein>
<dbReference type="AlphaFoldDB" id="A0A395HVY3"/>
<dbReference type="RefSeq" id="XP_025551124.1">
    <property type="nucleotide sequence ID" value="XM_025695250.1"/>
</dbReference>
<name>A0A395HVY3_ASPHC</name>
<keyword evidence="2" id="KW-1185">Reference proteome</keyword>
<dbReference type="Proteomes" id="UP000248961">
    <property type="component" value="Unassembled WGS sequence"/>
</dbReference>
<reference evidence="1 2" key="1">
    <citation type="submission" date="2018-02" db="EMBL/GenBank/DDBJ databases">
        <title>The genomes of Aspergillus section Nigri reveals drivers in fungal speciation.</title>
        <authorList>
            <consortium name="DOE Joint Genome Institute"/>
            <person name="Vesth T.C."/>
            <person name="Nybo J."/>
            <person name="Theobald S."/>
            <person name="Brandl J."/>
            <person name="Frisvad J.C."/>
            <person name="Nielsen K.F."/>
            <person name="Lyhne E.K."/>
            <person name="Kogle M.E."/>
            <person name="Kuo A."/>
            <person name="Riley R."/>
            <person name="Clum A."/>
            <person name="Nolan M."/>
            <person name="Lipzen A."/>
            <person name="Salamov A."/>
            <person name="Henrissat B."/>
            <person name="Wiebenga A."/>
            <person name="De vries R.P."/>
            <person name="Grigoriev I.V."/>
            <person name="Mortensen U.H."/>
            <person name="Andersen M.R."/>
            <person name="Baker S.E."/>
        </authorList>
    </citation>
    <scope>NUCLEOTIDE SEQUENCE [LARGE SCALE GENOMIC DNA]</scope>
    <source>
        <strain evidence="1 2">CBS 101889</strain>
    </source>
</reference>
<evidence type="ECO:0000313" key="1">
    <source>
        <dbReference type="EMBL" id="RAL11970.1"/>
    </source>
</evidence>
<proteinExistence type="predicted"/>
<evidence type="ECO:0000313" key="2">
    <source>
        <dbReference type="Proteomes" id="UP000248961"/>
    </source>
</evidence>
<dbReference type="EMBL" id="KZ824285">
    <property type="protein sequence ID" value="RAL11970.1"/>
    <property type="molecule type" value="Genomic_DNA"/>
</dbReference>
<organism evidence="1 2">
    <name type="scientific">Aspergillus homomorphus (strain CBS 101889)</name>
    <dbReference type="NCBI Taxonomy" id="1450537"/>
    <lineage>
        <taxon>Eukaryota</taxon>
        <taxon>Fungi</taxon>
        <taxon>Dikarya</taxon>
        <taxon>Ascomycota</taxon>
        <taxon>Pezizomycotina</taxon>
        <taxon>Eurotiomycetes</taxon>
        <taxon>Eurotiomycetidae</taxon>
        <taxon>Eurotiales</taxon>
        <taxon>Aspergillaceae</taxon>
        <taxon>Aspergillus</taxon>
        <taxon>Aspergillus subgen. Circumdati</taxon>
    </lineage>
</organism>
<dbReference type="GeneID" id="37199539"/>
<sequence length="70" mass="7504">MKPVSWLASFAYTGALTIDLATRWCIEREKLKSETVGRKSCLDSSCAAPDAAQEDDFSLVGDCVGFGEGV</sequence>
<gene>
    <name evidence="1" type="ORF">BO97DRAFT_405709</name>
</gene>
<accession>A0A395HVY3</accession>
<dbReference type="VEuPathDB" id="FungiDB:BO97DRAFT_405709"/>